<dbReference type="AlphaFoldDB" id="D1A4C6"/>
<accession>D1A4C6</accession>
<dbReference type="RefSeq" id="WP_012854783.1">
    <property type="nucleotide sequence ID" value="NC_013510.1"/>
</dbReference>
<sequence>MVTILKQARRRTGPVTPAATVPAAGFTLGDVDTVVWDHTAARRGRSGRPALAEAEPVTFHAGNTIKRGG</sequence>
<dbReference type="Proteomes" id="UP000001918">
    <property type="component" value="Chromosome"/>
</dbReference>
<dbReference type="EMBL" id="CP001738">
    <property type="protein sequence ID" value="ACZ00001.1"/>
    <property type="molecule type" value="Genomic_DNA"/>
</dbReference>
<dbReference type="KEGG" id="tcu:Tcur_4473"/>
<evidence type="ECO:0000313" key="2">
    <source>
        <dbReference type="Proteomes" id="UP000001918"/>
    </source>
</evidence>
<organism evidence="1 2">
    <name type="scientific">Thermomonospora curvata (strain ATCC 19995 / DSM 43183 / JCM 3096 / KCTC 9072 / NBRC 15933 / NCIMB 10081 / Henssen B9)</name>
    <dbReference type="NCBI Taxonomy" id="471852"/>
    <lineage>
        <taxon>Bacteria</taxon>
        <taxon>Bacillati</taxon>
        <taxon>Actinomycetota</taxon>
        <taxon>Actinomycetes</taxon>
        <taxon>Streptosporangiales</taxon>
        <taxon>Thermomonosporaceae</taxon>
        <taxon>Thermomonospora</taxon>
    </lineage>
</organism>
<evidence type="ECO:0000313" key="1">
    <source>
        <dbReference type="EMBL" id="ACZ00001.1"/>
    </source>
</evidence>
<protein>
    <submittedName>
        <fullName evidence="1">Uncharacterized protein</fullName>
    </submittedName>
</protein>
<proteinExistence type="predicted"/>
<keyword evidence="2" id="KW-1185">Reference proteome</keyword>
<name>D1A4C6_THECD</name>
<gene>
    <name evidence="1" type="ordered locus">Tcur_4473</name>
</gene>
<dbReference type="STRING" id="471852.Tcur_4473"/>
<dbReference type="HOGENOM" id="CLU_2774572_0_0_11"/>
<reference evidence="1 2" key="1">
    <citation type="journal article" date="2011" name="Stand. Genomic Sci.">
        <title>Complete genome sequence of Thermomonospora curvata type strain (B9).</title>
        <authorList>
            <person name="Chertkov O."/>
            <person name="Sikorski J."/>
            <person name="Nolan M."/>
            <person name="Lapidus A."/>
            <person name="Lucas S."/>
            <person name="Del Rio T.G."/>
            <person name="Tice H."/>
            <person name="Cheng J.F."/>
            <person name="Goodwin L."/>
            <person name="Pitluck S."/>
            <person name="Liolios K."/>
            <person name="Ivanova N."/>
            <person name="Mavromatis K."/>
            <person name="Mikhailova N."/>
            <person name="Ovchinnikova G."/>
            <person name="Pati A."/>
            <person name="Chen A."/>
            <person name="Palaniappan K."/>
            <person name="Djao O.D."/>
            <person name="Land M."/>
            <person name="Hauser L."/>
            <person name="Chang Y.J."/>
            <person name="Jeffries C.D."/>
            <person name="Brettin T."/>
            <person name="Han C."/>
            <person name="Detter J.C."/>
            <person name="Rohde M."/>
            <person name="Goker M."/>
            <person name="Woyke T."/>
            <person name="Bristow J."/>
            <person name="Eisen J.A."/>
            <person name="Markowitz V."/>
            <person name="Hugenholtz P."/>
            <person name="Klenk H.P."/>
            <person name="Kyrpides N.C."/>
        </authorList>
    </citation>
    <scope>NUCLEOTIDE SEQUENCE [LARGE SCALE GENOMIC DNA]</scope>
    <source>
        <strain evidence="2">ATCC 19995 / DSM 43183 / JCM 3096 / KCTC 9072 / NBRC 15933 / NCIMB 10081 / Henssen B9</strain>
    </source>
</reference>